<organism evidence="3 4">
    <name type="scientific">Echinicola jeungdonensis</name>
    <dbReference type="NCBI Taxonomy" id="709343"/>
    <lineage>
        <taxon>Bacteria</taxon>
        <taxon>Pseudomonadati</taxon>
        <taxon>Bacteroidota</taxon>
        <taxon>Cytophagia</taxon>
        <taxon>Cytophagales</taxon>
        <taxon>Cyclobacteriaceae</taxon>
        <taxon>Echinicola</taxon>
    </lineage>
</organism>
<dbReference type="PRINTS" id="PR00410">
    <property type="entry name" value="PHEHYDRXLASE"/>
</dbReference>
<proteinExistence type="predicted"/>
<protein>
    <submittedName>
        <fullName evidence="3">FAD-binding oxidoreductase</fullName>
    </submittedName>
</protein>
<dbReference type="InterPro" id="IPR017938">
    <property type="entry name" value="Riboflavin_synthase-like_b-brl"/>
</dbReference>
<dbReference type="PANTHER" id="PTHR47354">
    <property type="entry name" value="NADH OXIDOREDUCTASE HCR"/>
    <property type="match status" value="1"/>
</dbReference>
<dbReference type="Pfam" id="PF00970">
    <property type="entry name" value="FAD_binding_6"/>
    <property type="match status" value="1"/>
</dbReference>
<evidence type="ECO:0000259" key="2">
    <source>
        <dbReference type="PROSITE" id="PS51384"/>
    </source>
</evidence>
<evidence type="ECO:0000256" key="1">
    <source>
        <dbReference type="SAM" id="Phobius"/>
    </source>
</evidence>
<dbReference type="RefSeq" id="WP_290246807.1">
    <property type="nucleotide sequence ID" value="NZ_JAUFQT010000001.1"/>
</dbReference>
<dbReference type="CDD" id="cd06196">
    <property type="entry name" value="FNR_like_1"/>
    <property type="match status" value="1"/>
</dbReference>
<keyword evidence="1" id="KW-0472">Membrane</keyword>
<dbReference type="SUPFAM" id="SSF52343">
    <property type="entry name" value="Ferredoxin reductase-like, C-terminal NADP-linked domain"/>
    <property type="match status" value="1"/>
</dbReference>
<dbReference type="PRINTS" id="PR00371">
    <property type="entry name" value="FPNCR"/>
</dbReference>
<dbReference type="Pfam" id="PF00175">
    <property type="entry name" value="NAD_binding_1"/>
    <property type="match status" value="1"/>
</dbReference>
<dbReference type="PROSITE" id="PS51384">
    <property type="entry name" value="FAD_FR"/>
    <property type="match status" value="1"/>
</dbReference>
<dbReference type="Gene3D" id="2.40.30.10">
    <property type="entry name" value="Translation factors"/>
    <property type="match status" value="1"/>
</dbReference>
<dbReference type="InterPro" id="IPR008333">
    <property type="entry name" value="Cbr1-like_FAD-bd_dom"/>
</dbReference>
<dbReference type="Proteomes" id="UP001589654">
    <property type="component" value="Unassembled WGS sequence"/>
</dbReference>
<keyword evidence="1" id="KW-0812">Transmembrane</keyword>
<gene>
    <name evidence="3" type="ORF">ACFFUR_01940</name>
</gene>
<dbReference type="EMBL" id="JBHMEW010000008">
    <property type="protein sequence ID" value="MFB9210552.1"/>
    <property type="molecule type" value="Genomic_DNA"/>
</dbReference>
<reference evidence="3 4" key="1">
    <citation type="submission" date="2024-09" db="EMBL/GenBank/DDBJ databases">
        <authorList>
            <person name="Sun Q."/>
            <person name="Mori K."/>
        </authorList>
    </citation>
    <scope>NUCLEOTIDE SEQUENCE [LARGE SCALE GENOMIC DNA]</scope>
    <source>
        <strain evidence="3 4">CECT 7682</strain>
    </source>
</reference>
<accession>A0ABV5J176</accession>
<dbReference type="PANTHER" id="PTHR47354:SF5">
    <property type="entry name" value="PROTEIN RFBI"/>
    <property type="match status" value="1"/>
</dbReference>
<dbReference type="InterPro" id="IPR050415">
    <property type="entry name" value="MRET"/>
</dbReference>
<feature type="transmembrane region" description="Helical" evidence="1">
    <location>
        <begin position="105"/>
        <end position="124"/>
    </location>
</feature>
<dbReference type="InterPro" id="IPR017927">
    <property type="entry name" value="FAD-bd_FR_type"/>
</dbReference>
<keyword evidence="1" id="KW-1133">Transmembrane helix</keyword>
<dbReference type="InterPro" id="IPR039261">
    <property type="entry name" value="FNR_nucleotide-bd"/>
</dbReference>
<dbReference type="InterPro" id="IPR001433">
    <property type="entry name" value="OxRdtase_FAD/NAD-bd"/>
</dbReference>
<evidence type="ECO:0000313" key="3">
    <source>
        <dbReference type="EMBL" id="MFB9210552.1"/>
    </source>
</evidence>
<comment type="caution">
    <text evidence="3">The sequence shown here is derived from an EMBL/GenBank/DDBJ whole genome shotgun (WGS) entry which is preliminary data.</text>
</comment>
<dbReference type="Gene3D" id="3.40.50.80">
    <property type="entry name" value="Nucleotide-binding domain of ferredoxin-NADP reductase (FNR) module"/>
    <property type="match status" value="1"/>
</dbReference>
<feature type="domain" description="FAD-binding FR-type" evidence="2">
    <location>
        <begin position="1"/>
        <end position="102"/>
    </location>
</feature>
<evidence type="ECO:0000313" key="4">
    <source>
        <dbReference type="Proteomes" id="UP001589654"/>
    </source>
</evidence>
<sequence length="223" mass="25014">MANYRLKIIDKAPVTHDVNRYRLEKPRGFTFEPGQATEVSLLKAGWEAEKRPFTFTCLPSDNYLEFIIKSYNGHEGVTKRLGEAKVGDELEIGDPWGTISFKGEGVFIAGGAGITPFIAILRFLRKKNRLGTSQLIFANKTNDDIILYEELKAILGSKFDNIISDQKDTAYDKGLIDKGYLKSKIHHFNDQHFYVCGPNGFMKAVMGNLKELGASPDALVFEK</sequence>
<name>A0ABV5J176_9BACT</name>
<dbReference type="InterPro" id="IPR001709">
    <property type="entry name" value="Flavoprot_Pyr_Nucl_cyt_Rdtase"/>
</dbReference>
<dbReference type="SUPFAM" id="SSF63380">
    <property type="entry name" value="Riboflavin synthase domain-like"/>
    <property type="match status" value="1"/>
</dbReference>
<keyword evidence="4" id="KW-1185">Reference proteome</keyword>